<evidence type="ECO:0000256" key="1">
    <source>
        <dbReference type="SAM" id="MobiDB-lite"/>
    </source>
</evidence>
<organism evidence="3 4">
    <name type="scientific">Triangularia setosa</name>
    <dbReference type="NCBI Taxonomy" id="2587417"/>
    <lineage>
        <taxon>Eukaryota</taxon>
        <taxon>Fungi</taxon>
        <taxon>Dikarya</taxon>
        <taxon>Ascomycota</taxon>
        <taxon>Pezizomycotina</taxon>
        <taxon>Sordariomycetes</taxon>
        <taxon>Sordariomycetidae</taxon>
        <taxon>Sordariales</taxon>
        <taxon>Podosporaceae</taxon>
        <taxon>Triangularia</taxon>
    </lineage>
</organism>
<feature type="compositionally biased region" description="Polar residues" evidence="1">
    <location>
        <begin position="171"/>
        <end position="183"/>
    </location>
</feature>
<dbReference type="Proteomes" id="UP001302321">
    <property type="component" value="Unassembled WGS sequence"/>
</dbReference>
<feature type="compositionally biased region" description="Gly residues" evidence="1">
    <location>
        <begin position="105"/>
        <end position="127"/>
    </location>
</feature>
<reference evidence="3" key="1">
    <citation type="journal article" date="2023" name="Mol. Phylogenet. Evol.">
        <title>Genome-scale phylogeny and comparative genomics of the fungal order Sordariales.</title>
        <authorList>
            <person name="Hensen N."/>
            <person name="Bonometti L."/>
            <person name="Westerberg I."/>
            <person name="Brannstrom I.O."/>
            <person name="Guillou S."/>
            <person name="Cros-Aarteil S."/>
            <person name="Calhoun S."/>
            <person name="Haridas S."/>
            <person name="Kuo A."/>
            <person name="Mondo S."/>
            <person name="Pangilinan J."/>
            <person name="Riley R."/>
            <person name="LaButti K."/>
            <person name="Andreopoulos B."/>
            <person name="Lipzen A."/>
            <person name="Chen C."/>
            <person name="Yan M."/>
            <person name="Daum C."/>
            <person name="Ng V."/>
            <person name="Clum A."/>
            <person name="Steindorff A."/>
            <person name="Ohm R.A."/>
            <person name="Martin F."/>
            <person name="Silar P."/>
            <person name="Natvig D.O."/>
            <person name="Lalanne C."/>
            <person name="Gautier V."/>
            <person name="Ament-Velasquez S.L."/>
            <person name="Kruys A."/>
            <person name="Hutchinson M.I."/>
            <person name="Powell A.J."/>
            <person name="Barry K."/>
            <person name="Miller A.N."/>
            <person name="Grigoriev I.V."/>
            <person name="Debuchy R."/>
            <person name="Gladieux P."/>
            <person name="Hiltunen Thoren M."/>
            <person name="Johannesson H."/>
        </authorList>
    </citation>
    <scope>NUCLEOTIDE SEQUENCE</scope>
    <source>
        <strain evidence="3">CBS 892.96</strain>
    </source>
</reference>
<accession>A0AAN6W4F3</accession>
<feature type="compositionally biased region" description="Gly residues" evidence="1">
    <location>
        <begin position="62"/>
        <end position="97"/>
    </location>
</feature>
<feature type="compositionally biased region" description="Low complexity" evidence="1">
    <location>
        <begin position="143"/>
        <end position="158"/>
    </location>
</feature>
<feature type="transmembrane region" description="Helical" evidence="2">
    <location>
        <begin position="222"/>
        <end position="243"/>
    </location>
</feature>
<keyword evidence="2" id="KW-0472">Membrane</keyword>
<feature type="region of interest" description="Disordered" evidence="1">
    <location>
        <begin position="1"/>
        <end position="213"/>
    </location>
</feature>
<feature type="compositionally biased region" description="Acidic residues" evidence="1">
    <location>
        <begin position="129"/>
        <end position="141"/>
    </location>
</feature>
<gene>
    <name evidence="3" type="ORF">QBC36DRAFT_335778</name>
</gene>
<proteinExistence type="predicted"/>
<evidence type="ECO:0000256" key="2">
    <source>
        <dbReference type="SAM" id="Phobius"/>
    </source>
</evidence>
<dbReference type="EMBL" id="MU866342">
    <property type="protein sequence ID" value="KAK4173462.1"/>
    <property type="molecule type" value="Genomic_DNA"/>
</dbReference>
<keyword evidence="4" id="KW-1185">Reference proteome</keyword>
<feature type="compositionally biased region" description="Gly residues" evidence="1">
    <location>
        <begin position="42"/>
        <end position="54"/>
    </location>
</feature>
<protein>
    <submittedName>
        <fullName evidence="3">Uncharacterized protein</fullName>
    </submittedName>
</protein>
<keyword evidence="2" id="KW-0812">Transmembrane</keyword>
<keyword evidence="2" id="KW-1133">Transmembrane helix</keyword>
<evidence type="ECO:0000313" key="3">
    <source>
        <dbReference type="EMBL" id="KAK4173462.1"/>
    </source>
</evidence>
<reference evidence="3" key="2">
    <citation type="submission" date="2023-05" db="EMBL/GenBank/DDBJ databases">
        <authorList>
            <consortium name="Lawrence Berkeley National Laboratory"/>
            <person name="Steindorff A."/>
            <person name="Hensen N."/>
            <person name="Bonometti L."/>
            <person name="Westerberg I."/>
            <person name="Brannstrom I.O."/>
            <person name="Guillou S."/>
            <person name="Cros-Aarteil S."/>
            <person name="Calhoun S."/>
            <person name="Haridas S."/>
            <person name="Kuo A."/>
            <person name="Mondo S."/>
            <person name="Pangilinan J."/>
            <person name="Riley R."/>
            <person name="Labutti K."/>
            <person name="Andreopoulos B."/>
            <person name="Lipzen A."/>
            <person name="Chen C."/>
            <person name="Yanf M."/>
            <person name="Daum C."/>
            <person name="Ng V."/>
            <person name="Clum A."/>
            <person name="Ohm R."/>
            <person name="Martin F."/>
            <person name="Silar P."/>
            <person name="Natvig D."/>
            <person name="Lalanne C."/>
            <person name="Gautier V."/>
            <person name="Ament-Velasquez S.L."/>
            <person name="Kruys A."/>
            <person name="Hutchinson M.I."/>
            <person name="Powell A.J."/>
            <person name="Barry K."/>
            <person name="Miller A.N."/>
            <person name="Grigoriev I.V."/>
            <person name="Debuchy R."/>
            <person name="Gladieux P."/>
            <person name="Thoren M.H."/>
            <person name="Johannesson H."/>
        </authorList>
    </citation>
    <scope>NUCLEOTIDE SEQUENCE</scope>
    <source>
        <strain evidence="3">CBS 892.96</strain>
    </source>
</reference>
<dbReference type="AlphaFoldDB" id="A0AAN6W4F3"/>
<sequence length="369" mass="36614">MGSAVSVVRRGLWGYNEEPPRVKRRCVRRNLSPSTGSSLRSGTGGSGTGSGSGTSSGSEGSNDGGSSGSGSGSSGGSGSGSSSGSAGGSGGGDGSGSSSGSSSENGGGGNSTGSGTSNGKGNGGKGADGNDESDDGGDDSESGTRSAPTGTSPSPTSTKKFFQAVAGSTGGANSTNPYNTSMPTDEYGSPLPNPTSMPPNSDDSDTSGGAVVGGGRPSTGTIIAIVGGILAGLAVLLVLAWLGHRAWKRREEKRLLTKQTTTIPPLFMDEGSLGPLPSGTAFTDTSTLISHEKGLAKSPAYPFPPGQEADSSAAVHEMPSRMPETIRNRHELATPDILEIPDFGNLDLDITDHEGDGDDMGIRRPTSLL</sequence>
<comment type="caution">
    <text evidence="3">The sequence shown here is derived from an EMBL/GenBank/DDBJ whole genome shotgun (WGS) entry which is preliminary data.</text>
</comment>
<name>A0AAN6W4F3_9PEZI</name>
<evidence type="ECO:0000313" key="4">
    <source>
        <dbReference type="Proteomes" id="UP001302321"/>
    </source>
</evidence>